<gene>
    <name evidence="8" type="ORF">AB675_3035</name>
</gene>
<sequence>MTDEVEHAQALNVDAERPKKRQKIALACNLCRARKVRCNGERPHCATCVARKEACSYDPAPERLPQKRQSLENNPVRPMVYPGVLDETSPPHAVDWNGNVITRPASQTSPHASYHGPSPAQASTGGTLTRLEAGSSSTGGFLRTLLGPEVQNGVDSDPTKRQTIARSLADLGSIDVASYTKIRNENLLLPPRREINRLLQIYCTTHYPIFPLLDLESFNKDVDAVCQGTAFHAMDERTTLCILNFILALSTQSDQTIGTAVEDNSADAYFVRGRELLNTDMLGGYSFAQLQSILICSQFLLSTDKPQQCWILVGLAIRVAESLGLDRPITVQGLKAPPEQALARRVWHACVAMDRLVAMCLGQRPSLHDHATSFVSLEPQENIETQPNSGSNNIAVSHSFFAASSRLFDTLFEILVRIYVPEDRNPSEKLIISSSFAATVVDIEEKLDLWIRSLPISLNMHSYDHHEASTAGKRLSQFLRQRFLQVQMMLYRPGLAALTTQGGTGVTRSLQTSALLHAAIACVSCGQEMIGLCRQQAYNKPGEEHLPQTPWWMNVLYVYTAAVAVAAALLKKSLEGQFDTASLMQSMQEAIDLLRSYAQTRPSAKRCLATLTSILQLRSAGEPVPDAVLNNDQTPQQYLNGMDLNTADTRNAYLGADMSWTLPVDAENAAFEFFSDQWLLQPQLDSFNYLGI</sequence>
<evidence type="ECO:0000313" key="9">
    <source>
        <dbReference type="Proteomes" id="UP000038010"/>
    </source>
</evidence>
<dbReference type="InterPro" id="IPR007219">
    <property type="entry name" value="XnlR_reg_dom"/>
</dbReference>
<dbReference type="Gene3D" id="4.10.240.10">
    <property type="entry name" value="Zn(2)-C6 fungal-type DNA-binding domain"/>
    <property type="match status" value="1"/>
</dbReference>
<proteinExistence type="predicted"/>
<protein>
    <submittedName>
        <fullName evidence="8">Putative transcriptional regulatory protein</fullName>
    </submittedName>
</protein>
<dbReference type="CDD" id="cd12148">
    <property type="entry name" value="fungal_TF_MHR"/>
    <property type="match status" value="1"/>
</dbReference>
<comment type="caution">
    <text evidence="8">The sequence shown here is derived from an EMBL/GenBank/DDBJ whole genome shotgun (WGS) entry which is preliminary data.</text>
</comment>
<dbReference type="GO" id="GO:0005634">
    <property type="term" value="C:nucleus"/>
    <property type="evidence" value="ECO:0007669"/>
    <property type="project" value="TreeGrafter"/>
</dbReference>
<reference evidence="8 9" key="1">
    <citation type="submission" date="2015-06" db="EMBL/GenBank/DDBJ databases">
        <title>Draft genome of the ant-associated black yeast Phialophora attae CBS 131958.</title>
        <authorList>
            <person name="Moreno L.F."/>
            <person name="Stielow B.J."/>
            <person name="de Hoog S."/>
            <person name="Vicente V.A."/>
            <person name="Weiss V.A."/>
            <person name="de Vries M."/>
            <person name="Cruz L.M."/>
            <person name="Souza E.M."/>
        </authorList>
    </citation>
    <scope>NUCLEOTIDE SEQUENCE [LARGE SCALE GENOMIC DNA]</scope>
    <source>
        <strain evidence="8 9">CBS 131958</strain>
    </source>
</reference>
<keyword evidence="9" id="KW-1185">Reference proteome</keyword>
<evidence type="ECO:0000256" key="2">
    <source>
        <dbReference type="ARBA" id="ARBA00023015"/>
    </source>
</evidence>
<dbReference type="SMART" id="SM00066">
    <property type="entry name" value="GAL4"/>
    <property type="match status" value="1"/>
</dbReference>
<dbReference type="GO" id="GO:0006351">
    <property type="term" value="P:DNA-templated transcription"/>
    <property type="evidence" value="ECO:0007669"/>
    <property type="project" value="InterPro"/>
</dbReference>
<accession>A0A0N0NKA7</accession>
<dbReference type="GO" id="GO:0000978">
    <property type="term" value="F:RNA polymerase II cis-regulatory region sequence-specific DNA binding"/>
    <property type="evidence" value="ECO:0007669"/>
    <property type="project" value="TreeGrafter"/>
</dbReference>
<evidence type="ECO:0000256" key="1">
    <source>
        <dbReference type="ARBA" id="ARBA00022723"/>
    </source>
</evidence>
<dbReference type="GeneID" id="28734934"/>
<dbReference type="AlphaFoldDB" id="A0A0N0NKA7"/>
<dbReference type="SUPFAM" id="SSF57701">
    <property type="entry name" value="Zn2/Cys6 DNA-binding domain"/>
    <property type="match status" value="1"/>
</dbReference>
<evidence type="ECO:0000256" key="5">
    <source>
        <dbReference type="ARBA" id="ARBA00023242"/>
    </source>
</evidence>
<evidence type="ECO:0000256" key="3">
    <source>
        <dbReference type="ARBA" id="ARBA00023125"/>
    </source>
</evidence>
<evidence type="ECO:0000256" key="6">
    <source>
        <dbReference type="SAM" id="MobiDB-lite"/>
    </source>
</evidence>
<dbReference type="Pfam" id="PF04082">
    <property type="entry name" value="Fungal_trans"/>
    <property type="match status" value="1"/>
</dbReference>
<dbReference type="OrthoDB" id="424974at2759"/>
<keyword evidence="4" id="KW-0804">Transcription</keyword>
<dbReference type="VEuPathDB" id="FungiDB:AB675_3035"/>
<dbReference type="CDD" id="cd00067">
    <property type="entry name" value="GAL4"/>
    <property type="match status" value="1"/>
</dbReference>
<keyword evidence="1" id="KW-0479">Metal-binding</keyword>
<dbReference type="GO" id="GO:0008270">
    <property type="term" value="F:zinc ion binding"/>
    <property type="evidence" value="ECO:0007669"/>
    <property type="project" value="InterPro"/>
</dbReference>
<organism evidence="8 9">
    <name type="scientific">Cyphellophora attinorum</name>
    <dbReference type="NCBI Taxonomy" id="1664694"/>
    <lineage>
        <taxon>Eukaryota</taxon>
        <taxon>Fungi</taxon>
        <taxon>Dikarya</taxon>
        <taxon>Ascomycota</taxon>
        <taxon>Pezizomycotina</taxon>
        <taxon>Eurotiomycetes</taxon>
        <taxon>Chaetothyriomycetidae</taxon>
        <taxon>Chaetothyriales</taxon>
        <taxon>Cyphellophoraceae</taxon>
        <taxon>Cyphellophora</taxon>
    </lineage>
</organism>
<dbReference type="PANTHER" id="PTHR47424:SF3">
    <property type="entry name" value="REGULATORY PROTEIN GAL4"/>
    <property type="match status" value="1"/>
</dbReference>
<dbReference type="GO" id="GO:0000435">
    <property type="term" value="P:positive regulation of transcription from RNA polymerase II promoter by galactose"/>
    <property type="evidence" value="ECO:0007669"/>
    <property type="project" value="TreeGrafter"/>
</dbReference>
<keyword evidence="3" id="KW-0238">DNA-binding</keyword>
<dbReference type="STRING" id="1664694.A0A0N0NKA7"/>
<dbReference type="EMBL" id="LFJN01000021">
    <property type="protein sequence ID" value="KPI37818.1"/>
    <property type="molecule type" value="Genomic_DNA"/>
</dbReference>
<dbReference type="InterPro" id="IPR001138">
    <property type="entry name" value="Zn2Cys6_DnaBD"/>
</dbReference>
<dbReference type="SMART" id="SM00906">
    <property type="entry name" value="Fungal_trans"/>
    <property type="match status" value="1"/>
</dbReference>
<dbReference type="InterPro" id="IPR051127">
    <property type="entry name" value="Fungal_SecMet_Regulators"/>
</dbReference>
<keyword evidence="2" id="KW-0805">Transcription regulation</keyword>
<evidence type="ECO:0000259" key="7">
    <source>
        <dbReference type="PROSITE" id="PS50048"/>
    </source>
</evidence>
<dbReference type="InterPro" id="IPR036864">
    <property type="entry name" value="Zn2-C6_fun-type_DNA-bd_sf"/>
</dbReference>
<dbReference type="RefSeq" id="XP_017997781.1">
    <property type="nucleotide sequence ID" value="XM_018143054.1"/>
</dbReference>
<evidence type="ECO:0000313" key="8">
    <source>
        <dbReference type="EMBL" id="KPI37818.1"/>
    </source>
</evidence>
<evidence type="ECO:0000256" key="4">
    <source>
        <dbReference type="ARBA" id="ARBA00023163"/>
    </source>
</evidence>
<feature type="domain" description="Zn(2)-C6 fungal-type" evidence="7">
    <location>
        <begin position="27"/>
        <end position="57"/>
    </location>
</feature>
<dbReference type="GO" id="GO:0000981">
    <property type="term" value="F:DNA-binding transcription factor activity, RNA polymerase II-specific"/>
    <property type="evidence" value="ECO:0007669"/>
    <property type="project" value="InterPro"/>
</dbReference>
<feature type="region of interest" description="Disordered" evidence="6">
    <location>
        <begin position="101"/>
        <end position="136"/>
    </location>
</feature>
<keyword evidence="5" id="KW-0539">Nucleus</keyword>
<name>A0A0N0NKA7_9EURO</name>
<dbReference type="PROSITE" id="PS50048">
    <property type="entry name" value="ZN2_CY6_FUNGAL_2"/>
    <property type="match status" value="1"/>
</dbReference>
<dbReference type="PROSITE" id="PS00463">
    <property type="entry name" value="ZN2_CY6_FUNGAL_1"/>
    <property type="match status" value="1"/>
</dbReference>
<dbReference type="PANTHER" id="PTHR47424">
    <property type="entry name" value="REGULATORY PROTEIN GAL4"/>
    <property type="match status" value="1"/>
</dbReference>
<dbReference type="Pfam" id="PF00172">
    <property type="entry name" value="Zn_clus"/>
    <property type="match status" value="1"/>
</dbReference>
<dbReference type="Proteomes" id="UP000038010">
    <property type="component" value="Unassembled WGS sequence"/>
</dbReference>